<dbReference type="OMA" id="LMPLKIM"/>
<dbReference type="Gramene" id="TraesLAC1A03G00007350.1">
    <property type="protein sequence ID" value="TraesLAC1A03G00007350.1"/>
    <property type="gene ID" value="TraesLAC1A03G00007350"/>
</dbReference>
<dbReference type="Gramene" id="TraesSYM1A03G00009350.1">
    <property type="protein sequence ID" value="TraesSYM1A03G00009350.1"/>
    <property type="gene ID" value="TraesSYM1A03G00009350"/>
</dbReference>
<organism evidence="1">
    <name type="scientific">Triticum aestivum</name>
    <name type="common">Wheat</name>
    <dbReference type="NCBI Taxonomy" id="4565"/>
    <lineage>
        <taxon>Eukaryota</taxon>
        <taxon>Viridiplantae</taxon>
        <taxon>Streptophyta</taxon>
        <taxon>Embryophyta</taxon>
        <taxon>Tracheophyta</taxon>
        <taxon>Spermatophyta</taxon>
        <taxon>Magnoliopsida</taxon>
        <taxon>Liliopsida</taxon>
        <taxon>Poales</taxon>
        <taxon>Poaceae</taxon>
        <taxon>BOP clade</taxon>
        <taxon>Pooideae</taxon>
        <taxon>Triticodae</taxon>
        <taxon>Triticeae</taxon>
        <taxon>Triticinae</taxon>
        <taxon>Triticum</taxon>
    </lineage>
</organism>
<dbReference type="Gramene" id="TraesCS1A02G031400.1">
    <property type="protein sequence ID" value="TraesCS1A02G031400.1"/>
    <property type="gene ID" value="TraesCS1A02G031400"/>
</dbReference>
<dbReference type="Gramene" id="TraesJAG1A03G00010230.1">
    <property type="protein sequence ID" value="TraesJAG1A03G00010230.1"/>
    <property type="gene ID" value="TraesJAG1A03G00010230"/>
</dbReference>
<dbReference type="EnsemblPlants" id="TraesCS1A02G031400.1">
    <property type="protein sequence ID" value="TraesCS1A02G031400.1"/>
    <property type="gene ID" value="TraesCS1A02G031400"/>
</dbReference>
<proteinExistence type="predicted"/>
<dbReference type="Gramene" id="TraesSTA1A03G00010680.1">
    <property type="protein sequence ID" value="TraesSTA1A03G00010680.1"/>
    <property type="gene ID" value="TraesSTA1A03G00010680"/>
</dbReference>
<accession>A0A3B5XTZ1</accession>
<dbReference type="Proteomes" id="UP000019116">
    <property type="component" value="Chromosome 1A"/>
</dbReference>
<reference evidence="1" key="1">
    <citation type="submission" date="2018-08" db="EMBL/GenBank/DDBJ databases">
        <authorList>
            <person name="Rossello M."/>
        </authorList>
    </citation>
    <scope>NUCLEOTIDE SEQUENCE [LARGE SCALE GENOMIC DNA]</scope>
    <source>
        <strain evidence="1">cv. Chinese Spring</strain>
    </source>
</reference>
<dbReference type="Gramene" id="TraesCS1A03G0071100.1">
    <property type="protein sequence ID" value="TraesCS1A03G0071100.1.CDS"/>
    <property type="gene ID" value="TraesCS1A03G0071100"/>
</dbReference>
<keyword evidence="2" id="KW-1185">Reference proteome</keyword>
<protein>
    <submittedName>
        <fullName evidence="1">Uncharacterized protein</fullName>
    </submittedName>
</protein>
<reference evidence="1" key="2">
    <citation type="submission" date="2018-10" db="UniProtKB">
        <authorList>
            <consortium name="EnsemblPlants"/>
        </authorList>
    </citation>
    <scope>IDENTIFICATION</scope>
</reference>
<name>A0A3B5XTZ1_WHEAT</name>
<evidence type="ECO:0000313" key="1">
    <source>
        <dbReference type="EnsemblPlants" id="TraesCS1A02G031400.1"/>
    </source>
</evidence>
<sequence length="101" mass="12149">MPMPLKIMITISAQPHTWTTWVILINISYERRIKPYLIPLVCLKMHFIATNKMVSYSKNRHTMIIKMILQMGDVPKFSDYLMFQMMIRMIDKEEMFHRLAI</sequence>
<dbReference type="AlphaFoldDB" id="A0A3B5XTZ1"/>
<dbReference type="Gramene" id="TraesJUL1A03G00010210.1">
    <property type="protein sequence ID" value="TraesJUL1A03G00010210.1"/>
    <property type="gene ID" value="TraesJUL1A03G00010210"/>
</dbReference>
<evidence type="ECO:0000313" key="2">
    <source>
        <dbReference type="Proteomes" id="UP000019116"/>
    </source>
</evidence>
<dbReference type="Gramene" id="TraesLDM1A03G00010770.1">
    <property type="protein sequence ID" value="TraesLDM1A03G00010770.1"/>
    <property type="gene ID" value="TraesLDM1A03G00010770"/>
</dbReference>